<organism evidence="2">
    <name type="scientific">Billgrantia gudaonensis</name>
    <dbReference type="NCBI Taxonomy" id="376427"/>
    <lineage>
        <taxon>Bacteria</taxon>
        <taxon>Pseudomonadati</taxon>
        <taxon>Pseudomonadota</taxon>
        <taxon>Gammaproteobacteria</taxon>
        <taxon>Oceanospirillales</taxon>
        <taxon>Halomonadaceae</taxon>
        <taxon>Billgrantia</taxon>
    </lineage>
</organism>
<comment type="caution">
    <text evidence="2">The sequence shown here is derived from an EMBL/GenBank/DDBJ whole genome shotgun (WGS) entry which is preliminary data.</text>
</comment>
<protein>
    <submittedName>
        <fullName evidence="2">Uncharacterized protein</fullName>
    </submittedName>
</protein>
<name>A0A432JIM6_9GAMM</name>
<dbReference type="EMBL" id="RXHI01000019">
    <property type="protein sequence ID" value="RUA22321.1"/>
    <property type="molecule type" value="Genomic_DNA"/>
</dbReference>
<proteinExistence type="predicted"/>
<dbReference type="AlphaFoldDB" id="A0A432JIM6"/>
<gene>
    <name evidence="2" type="ORF">DSL92_06570</name>
</gene>
<feature type="compositionally biased region" description="Low complexity" evidence="1">
    <location>
        <begin position="142"/>
        <end position="162"/>
    </location>
</feature>
<evidence type="ECO:0000256" key="1">
    <source>
        <dbReference type="SAM" id="MobiDB-lite"/>
    </source>
</evidence>
<feature type="region of interest" description="Disordered" evidence="1">
    <location>
        <begin position="120"/>
        <end position="162"/>
    </location>
</feature>
<reference evidence="2" key="1">
    <citation type="submission" date="2018-12" db="EMBL/GenBank/DDBJ databases">
        <authorList>
            <person name="Jadhav K."/>
            <person name="Kushwaha B."/>
            <person name="Jadhav I."/>
        </authorList>
    </citation>
    <scope>NUCLEOTIDE SEQUENCE [LARGE SCALE GENOMIC DNA]</scope>
    <source>
        <strain evidence="2">SBS 10</strain>
    </source>
</reference>
<accession>A0A432JIM6</accession>
<evidence type="ECO:0000313" key="2">
    <source>
        <dbReference type="EMBL" id="RUA22321.1"/>
    </source>
</evidence>
<sequence length="162" mass="17160">MATAFDRLALQRNQRGDRRCLLPDMPGSSSWHGTGALPEVIGIALCERGDAAAVESRRQGIIKPLQKALSGGGLQTRMKAAFALAAVAHHAPHDSPLHAREAIGFDEFTASPRENIEMPWQPAPGRLLECSPHPARSVPCESSVSKPPATKPASPSMTPSAA</sequence>